<reference evidence="14" key="2">
    <citation type="submission" date="2023-01" db="EMBL/GenBank/DDBJ databases">
        <title>Draft genome sequence of Paraferrimonas sedimenticola strain NBRC 101628.</title>
        <authorList>
            <person name="Sun Q."/>
            <person name="Mori K."/>
        </authorList>
    </citation>
    <scope>NUCLEOTIDE SEQUENCE</scope>
    <source>
        <strain evidence="14">NBRC 101628</strain>
    </source>
</reference>
<sequence>MKKSLSVVAVALLLGACSGQMSEPQAEPVAVKSLHGPADISTVRPADAMPEYPKMGKSMERGFVHQPPLIPHKDYSITADKNSCLNCHGVSKKRPVHSSHIGADQQLDNKWYNCTQCHVPQASNKSEIVGNDF</sequence>
<comment type="caution">
    <text evidence="14">The sequence shown here is derived from an EMBL/GenBank/DDBJ whole genome shotgun (WGS) entry which is preliminary data.</text>
</comment>
<keyword evidence="7 13" id="KW-0732">Signal</keyword>
<keyword evidence="8" id="KW-0574">Periplasm</keyword>
<evidence type="ECO:0000256" key="3">
    <source>
        <dbReference type="ARBA" id="ARBA00013773"/>
    </source>
</evidence>
<gene>
    <name evidence="14" type="primary">napB</name>
    <name evidence="14" type="ORF">GCM10007895_08410</name>
</gene>
<name>A0AA37RTH8_9GAMM</name>
<keyword evidence="9" id="KW-0249">Electron transport</keyword>
<evidence type="ECO:0000256" key="10">
    <source>
        <dbReference type="ARBA" id="ARBA00023004"/>
    </source>
</evidence>
<dbReference type="SUPFAM" id="SSF48695">
    <property type="entry name" value="Multiheme cytochromes"/>
    <property type="match status" value="1"/>
</dbReference>
<dbReference type="GO" id="GO:0042597">
    <property type="term" value="C:periplasmic space"/>
    <property type="evidence" value="ECO:0007669"/>
    <property type="project" value="UniProtKB-SubCell"/>
</dbReference>
<evidence type="ECO:0000256" key="5">
    <source>
        <dbReference type="ARBA" id="ARBA00022617"/>
    </source>
</evidence>
<evidence type="ECO:0000256" key="2">
    <source>
        <dbReference type="ARBA" id="ARBA00007368"/>
    </source>
</evidence>
<dbReference type="Gene3D" id="1.10.1130.10">
    <property type="entry name" value="Flavocytochrome C3, Chain A"/>
    <property type="match status" value="1"/>
</dbReference>
<evidence type="ECO:0000313" key="15">
    <source>
        <dbReference type="Proteomes" id="UP001161422"/>
    </source>
</evidence>
<accession>A0AA37RTH8</accession>
<dbReference type="AlphaFoldDB" id="A0AA37RTH8"/>
<dbReference type="GO" id="GO:0009061">
    <property type="term" value="P:anaerobic respiration"/>
    <property type="evidence" value="ECO:0007669"/>
    <property type="project" value="InterPro"/>
</dbReference>
<dbReference type="EMBL" id="BSNC01000003">
    <property type="protein sequence ID" value="GLP95535.1"/>
    <property type="molecule type" value="Genomic_DNA"/>
</dbReference>
<proteinExistence type="inferred from homology"/>
<keyword evidence="6" id="KW-0479">Metal-binding</keyword>
<dbReference type="RefSeq" id="WP_095505535.1">
    <property type="nucleotide sequence ID" value="NZ_BSNC01000003.1"/>
</dbReference>
<dbReference type="PANTHER" id="PTHR38604">
    <property type="entry name" value="PERIPLASMIC NITRATE REDUCTASE, ELECTRON TRANSFER SUBUNIT"/>
    <property type="match status" value="1"/>
</dbReference>
<keyword evidence="15" id="KW-1185">Reference proteome</keyword>
<dbReference type="PANTHER" id="PTHR38604:SF1">
    <property type="entry name" value="PERIPLASMIC NITRATE REDUCTASE, ELECTRON TRANSFER SUBUNIT"/>
    <property type="match status" value="1"/>
</dbReference>
<dbReference type="Proteomes" id="UP001161422">
    <property type="component" value="Unassembled WGS sequence"/>
</dbReference>
<keyword evidence="4" id="KW-0813">Transport</keyword>
<dbReference type="Pfam" id="PF03892">
    <property type="entry name" value="NapB"/>
    <property type="match status" value="1"/>
</dbReference>
<evidence type="ECO:0000256" key="11">
    <source>
        <dbReference type="ARBA" id="ARBA00031832"/>
    </source>
</evidence>
<dbReference type="PROSITE" id="PS51257">
    <property type="entry name" value="PROKAR_LIPOPROTEIN"/>
    <property type="match status" value="1"/>
</dbReference>
<evidence type="ECO:0000313" key="14">
    <source>
        <dbReference type="EMBL" id="GLP95535.1"/>
    </source>
</evidence>
<reference evidence="14" key="1">
    <citation type="journal article" date="2014" name="Int. J. Syst. Evol. Microbiol.">
        <title>Complete genome sequence of Corynebacterium casei LMG S-19264T (=DSM 44701T), isolated from a smear-ripened cheese.</title>
        <authorList>
            <consortium name="US DOE Joint Genome Institute (JGI-PGF)"/>
            <person name="Walter F."/>
            <person name="Albersmeier A."/>
            <person name="Kalinowski J."/>
            <person name="Ruckert C."/>
        </authorList>
    </citation>
    <scope>NUCLEOTIDE SEQUENCE</scope>
    <source>
        <strain evidence="14">NBRC 101628</strain>
    </source>
</reference>
<evidence type="ECO:0000256" key="6">
    <source>
        <dbReference type="ARBA" id="ARBA00022723"/>
    </source>
</evidence>
<keyword evidence="5" id="KW-0349">Heme</keyword>
<evidence type="ECO:0000256" key="8">
    <source>
        <dbReference type="ARBA" id="ARBA00022764"/>
    </source>
</evidence>
<comment type="similarity">
    <text evidence="2">Belongs to the NapB family.</text>
</comment>
<evidence type="ECO:0000256" key="4">
    <source>
        <dbReference type="ARBA" id="ARBA00022448"/>
    </source>
</evidence>
<feature type="signal peptide" evidence="13">
    <location>
        <begin position="1"/>
        <end position="22"/>
    </location>
</feature>
<evidence type="ECO:0000256" key="12">
    <source>
        <dbReference type="SAM" id="MobiDB-lite"/>
    </source>
</evidence>
<keyword evidence="10" id="KW-0408">Iron</keyword>
<organism evidence="14 15">
    <name type="scientific">Paraferrimonas sedimenticola</name>
    <dbReference type="NCBI Taxonomy" id="375674"/>
    <lineage>
        <taxon>Bacteria</taxon>
        <taxon>Pseudomonadati</taxon>
        <taxon>Pseudomonadota</taxon>
        <taxon>Gammaproteobacteria</taxon>
        <taxon>Alteromonadales</taxon>
        <taxon>Ferrimonadaceae</taxon>
        <taxon>Paraferrimonas</taxon>
    </lineage>
</organism>
<feature type="region of interest" description="Disordered" evidence="12">
    <location>
        <begin position="40"/>
        <end position="59"/>
    </location>
</feature>
<dbReference type="InterPro" id="IPR036280">
    <property type="entry name" value="Multihaem_cyt_sf"/>
</dbReference>
<comment type="subcellular location">
    <subcellularLocation>
        <location evidence="1">Periplasm</location>
    </subcellularLocation>
</comment>
<dbReference type="GO" id="GO:0046872">
    <property type="term" value="F:metal ion binding"/>
    <property type="evidence" value="ECO:0007669"/>
    <property type="project" value="UniProtKB-KW"/>
</dbReference>
<evidence type="ECO:0000256" key="7">
    <source>
        <dbReference type="ARBA" id="ARBA00022729"/>
    </source>
</evidence>
<evidence type="ECO:0000256" key="1">
    <source>
        <dbReference type="ARBA" id="ARBA00004418"/>
    </source>
</evidence>
<feature type="chain" id="PRO_5041393434" description="Periplasmic nitrate reductase, electron transfer subunit" evidence="13">
    <location>
        <begin position="23"/>
        <end position="133"/>
    </location>
</feature>
<evidence type="ECO:0000256" key="9">
    <source>
        <dbReference type="ARBA" id="ARBA00022982"/>
    </source>
</evidence>
<evidence type="ECO:0000256" key="13">
    <source>
        <dbReference type="SAM" id="SignalP"/>
    </source>
</evidence>
<dbReference type="InterPro" id="IPR005591">
    <property type="entry name" value="NapB"/>
</dbReference>
<protein>
    <recommendedName>
        <fullName evidence="3">Periplasmic nitrate reductase, electron transfer subunit</fullName>
    </recommendedName>
    <alternativeName>
        <fullName evidence="11">Diheme cytochrome c NapB</fullName>
    </alternativeName>
</protein>